<dbReference type="PANTHER" id="PTHR43537:SF45">
    <property type="entry name" value="GNTR FAMILY REGULATORY PROTEIN"/>
    <property type="match status" value="1"/>
</dbReference>
<reference evidence="5 6" key="1">
    <citation type="submission" date="2022-10" db="EMBL/GenBank/DDBJ databases">
        <authorList>
            <person name="Xie J."/>
            <person name="Shen N."/>
        </authorList>
    </citation>
    <scope>NUCLEOTIDE SEQUENCE [LARGE SCALE GENOMIC DNA]</scope>
    <source>
        <strain evidence="5 6">YIM65594</strain>
    </source>
</reference>
<dbReference type="InterPro" id="IPR036390">
    <property type="entry name" value="WH_DNA-bd_sf"/>
</dbReference>
<dbReference type="EMBL" id="JAOZYC010000174">
    <property type="protein sequence ID" value="MEB8342924.1"/>
    <property type="molecule type" value="Genomic_DNA"/>
</dbReference>
<dbReference type="Pfam" id="PF00392">
    <property type="entry name" value="GntR"/>
    <property type="match status" value="1"/>
</dbReference>
<dbReference type="InterPro" id="IPR036388">
    <property type="entry name" value="WH-like_DNA-bd_sf"/>
</dbReference>
<gene>
    <name evidence="5" type="ORF">OKJ99_36065</name>
</gene>
<feature type="domain" description="HTH gntR-type" evidence="4">
    <location>
        <begin position="13"/>
        <end position="80"/>
    </location>
</feature>
<comment type="caution">
    <text evidence="5">The sequence shown here is derived from an EMBL/GenBank/DDBJ whole genome shotgun (WGS) entry which is preliminary data.</text>
</comment>
<organism evidence="5 6">
    <name type="scientific">Streptomyces endophyticus</name>
    <dbReference type="NCBI Taxonomy" id="714166"/>
    <lineage>
        <taxon>Bacteria</taxon>
        <taxon>Bacillati</taxon>
        <taxon>Actinomycetota</taxon>
        <taxon>Actinomycetes</taxon>
        <taxon>Kitasatosporales</taxon>
        <taxon>Streptomycetaceae</taxon>
        <taxon>Streptomyces</taxon>
    </lineage>
</organism>
<keyword evidence="2" id="KW-0238">DNA-binding</keyword>
<dbReference type="Gene3D" id="1.20.120.530">
    <property type="entry name" value="GntR ligand-binding domain-like"/>
    <property type="match status" value="1"/>
</dbReference>
<dbReference type="Pfam" id="PF07729">
    <property type="entry name" value="FCD"/>
    <property type="match status" value="1"/>
</dbReference>
<proteinExistence type="predicted"/>
<evidence type="ECO:0000259" key="4">
    <source>
        <dbReference type="PROSITE" id="PS50949"/>
    </source>
</evidence>
<evidence type="ECO:0000313" key="5">
    <source>
        <dbReference type="EMBL" id="MEB8342924.1"/>
    </source>
</evidence>
<protein>
    <submittedName>
        <fullName evidence="5">GntR family transcriptional regulator</fullName>
    </submittedName>
</protein>
<dbReference type="InterPro" id="IPR008920">
    <property type="entry name" value="TF_FadR/GntR_C"/>
</dbReference>
<keyword evidence="6" id="KW-1185">Reference proteome</keyword>
<dbReference type="SUPFAM" id="SSF48008">
    <property type="entry name" value="GntR ligand-binding domain-like"/>
    <property type="match status" value="1"/>
</dbReference>
<sequence length="226" mass="24358">MTTALEGLVAQRTTTAQQIADGLSERILAGAFRPGERLRESAIAAELGIARNTVREAVRLLEHGGLIRFQANRGAVVISPTPHSVDELYTAREHLEAAALAAPLGAAQLASVEAAYDNLVTVTASLRRADIVAADLLFHGAIVATLGNARLDAFYAGLTRELRFYLMALSAHERENENPRRLLGEHEPLMDAIRAGDAERAQREARHHIASNAARVQEILAASFEG</sequence>
<accession>A0ABU6FFW3</accession>
<dbReference type="PANTHER" id="PTHR43537">
    <property type="entry name" value="TRANSCRIPTIONAL REGULATOR, GNTR FAMILY"/>
    <property type="match status" value="1"/>
</dbReference>
<name>A0ABU6FFW3_9ACTN</name>
<dbReference type="PROSITE" id="PS50949">
    <property type="entry name" value="HTH_GNTR"/>
    <property type="match status" value="1"/>
</dbReference>
<evidence type="ECO:0000256" key="1">
    <source>
        <dbReference type="ARBA" id="ARBA00023015"/>
    </source>
</evidence>
<dbReference type="Proteomes" id="UP001354931">
    <property type="component" value="Unassembled WGS sequence"/>
</dbReference>
<dbReference type="CDD" id="cd07377">
    <property type="entry name" value="WHTH_GntR"/>
    <property type="match status" value="1"/>
</dbReference>
<dbReference type="SMART" id="SM00345">
    <property type="entry name" value="HTH_GNTR"/>
    <property type="match status" value="1"/>
</dbReference>
<evidence type="ECO:0000256" key="3">
    <source>
        <dbReference type="ARBA" id="ARBA00023163"/>
    </source>
</evidence>
<dbReference type="RefSeq" id="WP_326022509.1">
    <property type="nucleotide sequence ID" value="NZ_JAOZYC010000174.1"/>
</dbReference>
<evidence type="ECO:0000256" key="2">
    <source>
        <dbReference type="ARBA" id="ARBA00023125"/>
    </source>
</evidence>
<dbReference type="InterPro" id="IPR000524">
    <property type="entry name" value="Tscrpt_reg_HTH_GntR"/>
</dbReference>
<dbReference type="Gene3D" id="1.10.10.10">
    <property type="entry name" value="Winged helix-like DNA-binding domain superfamily/Winged helix DNA-binding domain"/>
    <property type="match status" value="1"/>
</dbReference>
<evidence type="ECO:0000313" key="6">
    <source>
        <dbReference type="Proteomes" id="UP001354931"/>
    </source>
</evidence>
<dbReference type="InterPro" id="IPR011711">
    <property type="entry name" value="GntR_C"/>
</dbReference>
<dbReference type="SUPFAM" id="SSF46785">
    <property type="entry name" value="Winged helix' DNA-binding domain"/>
    <property type="match status" value="1"/>
</dbReference>
<dbReference type="SMART" id="SM00895">
    <property type="entry name" value="FCD"/>
    <property type="match status" value="1"/>
</dbReference>
<keyword evidence="3" id="KW-0804">Transcription</keyword>
<keyword evidence="1" id="KW-0805">Transcription regulation</keyword>